<evidence type="ECO:0000259" key="2">
    <source>
        <dbReference type="Pfam" id="PF13304"/>
    </source>
</evidence>
<keyword evidence="4" id="KW-0540">Nuclease</keyword>
<feature type="domain" description="OLD protein-like TOPRIM" evidence="3">
    <location>
        <begin position="367"/>
        <end position="435"/>
    </location>
</feature>
<dbReference type="Pfam" id="PF20469">
    <property type="entry name" value="OLD-like_TOPRIM"/>
    <property type="match status" value="1"/>
</dbReference>
<dbReference type="InterPro" id="IPR034139">
    <property type="entry name" value="TOPRIM_OLD"/>
</dbReference>
<dbReference type="InterPro" id="IPR003959">
    <property type="entry name" value="ATPase_AAA_core"/>
</dbReference>
<gene>
    <name evidence="4" type="ORF">SAMN05216262_10412</name>
</gene>
<dbReference type="GO" id="GO:0005524">
    <property type="term" value="F:ATP binding"/>
    <property type="evidence" value="ECO:0007669"/>
    <property type="project" value="InterPro"/>
</dbReference>
<dbReference type="InterPro" id="IPR027417">
    <property type="entry name" value="P-loop_NTPase"/>
</dbReference>
<dbReference type="EMBL" id="FOBI01000004">
    <property type="protein sequence ID" value="SEK92696.1"/>
    <property type="molecule type" value="Genomic_DNA"/>
</dbReference>
<organism evidence="4 5">
    <name type="scientific">Colwellia chukchiensis</name>
    <dbReference type="NCBI Taxonomy" id="641665"/>
    <lineage>
        <taxon>Bacteria</taxon>
        <taxon>Pseudomonadati</taxon>
        <taxon>Pseudomonadota</taxon>
        <taxon>Gammaproteobacteria</taxon>
        <taxon>Alteromonadales</taxon>
        <taxon>Colwelliaceae</taxon>
        <taxon>Colwellia</taxon>
    </lineage>
</organism>
<evidence type="ECO:0000259" key="1">
    <source>
        <dbReference type="Pfam" id="PF13175"/>
    </source>
</evidence>
<proteinExistence type="predicted"/>
<evidence type="ECO:0000313" key="5">
    <source>
        <dbReference type="Proteomes" id="UP000199297"/>
    </source>
</evidence>
<dbReference type="Proteomes" id="UP000199297">
    <property type="component" value="Unassembled WGS sequence"/>
</dbReference>
<accession>A0A1H7L1W7</accession>
<keyword evidence="4" id="KW-0378">Hydrolase</keyword>
<feature type="domain" description="Endonuclease GajA/Old nuclease/RecF-like AAA" evidence="1">
    <location>
        <begin position="4"/>
        <end position="82"/>
    </location>
</feature>
<dbReference type="PANTHER" id="PTHR43581:SF4">
    <property type="entry name" value="ATP_GTP PHOSPHATASE"/>
    <property type="match status" value="1"/>
</dbReference>
<dbReference type="PANTHER" id="PTHR43581">
    <property type="entry name" value="ATP/GTP PHOSPHATASE"/>
    <property type="match status" value="1"/>
</dbReference>
<keyword evidence="5" id="KW-1185">Reference proteome</keyword>
<evidence type="ECO:0000259" key="3">
    <source>
        <dbReference type="Pfam" id="PF20469"/>
    </source>
</evidence>
<reference evidence="5" key="1">
    <citation type="submission" date="2016-10" db="EMBL/GenBank/DDBJ databases">
        <authorList>
            <person name="Varghese N."/>
            <person name="Submissions S."/>
        </authorList>
    </citation>
    <scope>NUCLEOTIDE SEQUENCE [LARGE SCALE GENOMIC DNA]</scope>
    <source>
        <strain evidence="5">CGMCC 1.9127</strain>
    </source>
</reference>
<dbReference type="RefSeq" id="WP_085284509.1">
    <property type="nucleotide sequence ID" value="NZ_FOBI01000004.1"/>
</dbReference>
<dbReference type="GO" id="GO:0004519">
    <property type="term" value="F:endonuclease activity"/>
    <property type="evidence" value="ECO:0007669"/>
    <property type="project" value="UniProtKB-KW"/>
</dbReference>
<protein>
    <submittedName>
        <fullName evidence="4">Predicted ATP-dependent endonuclease of the OLD family, contains P-loop ATPase and TOPRIM domains</fullName>
    </submittedName>
</protein>
<keyword evidence="4" id="KW-0255">Endonuclease</keyword>
<sequence>MSIIRHIAIRNFRGIQSLDWYPTEGVNCIIGPGDSGKSSILDAIDFCLGARRNISFTDADFYNSNVDNPIAIYVTLGRLSDEFLSIERYGNFLRSYNLTTREFYDEPQAGAETVVTVKIIVDKGLDPDWGLYSDRAAQEGLEKRLPWNHREQISPTRLGEGSSRHFTWGRNSLLNKLLEDRFDVSEVLTEVSRNARQAFAQQDVDGINNALASVQGVANALGVNVGELQALLDVASVSVSHGAVSLHDANATPIRQMGTGSTRLLLAGLQKLVSTSKLLIIDEVEFGLEPFRISRLLKEIGAKEQQPTQQVFITTHSPYVLRELKSSQLHILRKSSVTGQPQINHLMYSMNDSDEHQSTLRVCAEAFLSNKVIVCEGKTEIGLLKGVDAVEQIQGQHSIQSLGVMHADGDGSHMFKRAKVFNQLGYPVAIFKDSDINDQQQASINEVMQLGIPMFEWGDNQATEQAIFNNCHLNLIPQLLNIAAERKTNDAVNAHITNASQNQFNLPNCIQAPIDAHRQCLGLTAKNKGWYKDIEPMENVAETILWPNKQWIQPVFTQVLDNLLTWARQ</sequence>
<feature type="domain" description="ATPase AAA-type core" evidence="2">
    <location>
        <begin position="196"/>
        <end position="321"/>
    </location>
</feature>
<dbReference type="GO" id="GO:0016887">
    <property type="term" value="F:ATP hydrolysis activity"/>
    <property type="evidence" value="ECO:0007669"/>
    <property type="project" value="InterPro"/>
</dbReference>
<dbReference type="STRING" id="641665.GCA_002104455_02995"/>
<dbReference type="SUPFAM" id="SSF52540">
    <property type="entry name" value="P-loop containing nucleoside triphosphate hydrolases"/>
    <property type="match status" value="1"/>
</dbReference>
<dbReference type="Pfam" id="PF13175">
    <property type="entry name" value="AAA_15"/>
    <property type="match status" value="1"/>
</dbReference>
<dbReference type="Gene3D" id="3.40.50.300">
    <property type="entry name" value="P-loop containing nucleotide triphosphate hydrolases"/>
    <property type="match status" value="1"/>
</dbReference>
<name>A0A1H7L1W7_9GAMM</name>
<dbReference type="InterPro" id="IPR041685">
    <property type="entry name" value="AAA_GajA/Old/RecF-like"/>
</dbReference>
<evidence type="ECO:0000313" key="4">
    <source>
        <dbReference type="EMBL" id="SEK92696.1"/>
    </source>
</evidence>
<dbReference type="InterPro" id="IPR051396">
    <property type="entry name" value="Bact_Antivir_Def_Nuclease"/>
</dbReference>
<dbReference type="Pfam" id="PF13304">
    <property type="entry name" value="AAA_21"/>
    <property type="match status" value="1"/>
</dbReference>
<dbReference type="AlphaFoldDB" id="A0A1H7L1W7"/>
<dbReference type="OrthoDB" id="3322489at2"/>